<dbReference type="NCBIfam" id="TIGR01525">
    <property type="entry name" value="ATPase-IB_hvy"/>
    <property type="match status" value="1"/>
</dbReference>
<sequence length="682" mass="74182">MPFSKEPKSCESTQSCCSRCEPIVPVNAKNEHHHHAQDEHTHTHVSHDHDHDEHDHHHHHGHSDESLKEMLNSSQFYAFCVGAVLFVFALFMDESHPWMLATYVASFLLVGGEILYAALRNLFRGKLFDENFLMGLATVGAFSIGEYPEGVSVMLFFRIGEFFQDLAVARSRKSITKLMDIRPDFANLKTESGEQKVSPNDVPLGSFILVKAGEKIPLDGVIVEGSSTLDTSALTGETLPKEVSKGEEVLSGSINKTGLLLVQTTKLFADSTVSKILDLVQNASNKKAKTEQFITHFAKYYTPFVVISAALLAFLPPLFIEGAEFSEWFRRALVFLVVSCPCALVVSIPLSFFGGIGGASRNGILIKGGNFLEALQKVDTVVFDKTGTLTKGIFSVTRIQALSTKSEEEVLRLAALAEMHSNHPIALSIKRAYNASHEGNVEHYEELAGYGVKAHIDGQTILVGNDKLLHEQGIAHERITTPQSVVYVALEGELVGYLIIEDTPKEESKEAILALRSLGINEIIMLTGDHKATAQSVGEKLGITQIEAELLPHQKVEKLEEIMARKQGKGKTVFVGDGINDAPVLARSDVGIAMGGVGSDAAIEAADVVIMTDEITKVATALKIARKTHTIVWQNIIFALGVKGAILIMGAFGVATMWEAVFGDVGVALIAVLNATRVLTHK</sequence>
<feature type="transmembrane region" description="Helical" evidence="11">
    <location>
        <begin position="76"/>
        <end position="92"/>
    </location>
</feature>
<dbReference type="RefSeq" id="WP_012856596.1">
    <property type="nucleotide sequence ID" value="NC_013512.1"/>
</dbReference>
<dbReference type="InterPro" id="IPR051014">
    <property type="entry name" value="Cation_Transport_ATPase_IB"/>
</dbReference>
<reference evidence="15" key="1">
    <citation type="submission" date="2009-11" db="EMBL/GenBank/DDBJ databases">
        <title>The complete genome of Sulfurospirillum deleyianum DSM 6946.</title>
        <authorList>
            <consortium name="US DOE Joint Genome Institute (JGI-PGF)"/>
            <person name="Lucas S."/>
            <person name="Copeland A."/>
            <person name="Lapidus A."/>
            <person name="Glavina del Rio T."/>
            <person name="Dalin E."/>
            <person name="Tice H."/>
            <person name="Bruce D."/>
            <person name="Goodwin L."/>
            <person name="Pitluck S."/>
            <person name="Kyrpides N."/>
            <person name="Mavromatis K."/>
            <person name="Ivanova N."/>
            <person name="Ovchinnikova G."/>
            <person name="Munk A.C."/>
            <person name="Lu M."/>
            <person name="Brettin T."/>
            <person name="Detter J.C."/>
            <person name="Han C."/>
            <person name="Tapia R."/>
            <person name="Larimer F."/>
            <person name="Land M."/>
            <person name="Hauser L."/>
            <person name="Markowitz V."/>
            <person name="Cheng J.F."/>
            <person name="Hugenholtz P."/>
            <person name="Woyke T."/>
            <person name="Wu D."/>
            <person name="Aumann P."/>
            <person name="Schneider S."/>
            <person name="Lang E."/>
            <person name="Spring S."/>
            <person name="Klenk H.P."/>
            <person name="Eisen J.A."/>
        </authorList>
    </citation>
    <scope>NUCLEOTIDE SEQUENCE [LARGE SCALE GENOMIC DNA]</scope>
    <source>
        <strain evidence="15">ATCC 51133 / DSM 6946 / 5175</strain>
    </source>
</reference>
<dbReference type="GO" id="GO:0005886">
    <property type="term" value="C:plasma membrane"/>
    <property type="evidence" value="ECO:0007669"/>
    <property type="project" value="UniProtKB-SubCell"/>
</dbReference>
<keyword evidence="7 11" id="KW-1133">Transmembrane helix</keyword>
<comment type="similarity">
    <text evidence="3 11">Belongs to the cation transport ATPase (P-type) (TC 3.A.3) family. Type IB subfamily.</text>
</comment>
<dbReference type="Gene3D" id="3.40.50.1000">
    <property type="entry name" value="HAD superfamily/HAD-like"/>
    <property type="match status" value="1"/>
</dbReference>
<feature type="region of interest" description="Disordered" evidence="12">
    <location>
        <begin position="31"/>
        <end position="64"/>
    </location>
</feature>
<dbReference type="PRINTS" id="PR00119">
    <property type="entry name" value="CATATPASE"/>
</dbReference>
<dbReference type="CDD" id="cd07548">
    <property type="entry name" value="P-type_ATPase-Cd_Zn_Co_like"/>
    <property type="match status" value="1"/>
</dbReference>
<dbReference type="InterPro" id="IPR059000">
    <property type="entry name" value="ATPase_P-type_domA"/>
</dbReference>
<dbReference type="HOGENOM" id="CLU_001771_6_2_7"/>
<accession>D1B162</accession>
<evidence type="ECO:0000256" key="1">
    <source>
        <dbReference type="ARBA" id="ARBA00004196"/>
    </source>
</evidence>
<organism evidence="14 15">
    <name type="scientific">Sulfurospirillum deleyianum (strain ATCC 51133 / DSM 6946 / 5175)</name>
    <dbReference type="NCBI Taxonomy" id="525898"/>
    <lineage>
        <taxon>Bacteria</taxon>
        <taxon>Pseudomonadati</taxon>
        <taxon>Campylobacterota</taxon>
        <taxon>Epsilonproteobacteria</taxon>
        <taxon>Campylobacterales</taxon>
        <taxon>Sulfurospirillaceae</taxon>
        <taxon>Sulfurospirillum</taxon>
    </lineage>
</organism>
<evidence type="ECO:0000256" key="4">
    <source>
        <dbReference type="ARBA" id="ARBA00022692"/>
    </source>
</evidence>
<keyword evidence="15" id="KW-1185">Reference proteome</keyword>
<evidence type="ECO:0000256" key="2">
    <source>
        <dbReference type="ARBA" id="ARBA00004370"/>
    </source>
</evidence>
<evidence type="ECO:0000256" key="10">
    <source>
        <dbReference type="ARBA" id="ARBA00047308"/>
    </source>
</evidence>
<evidence type="ECO:0000256" key="9">
    <source>
        <dbReference type="ARBA" id="ARBA00039097"/>
    </source>
</evidence>
<dbReference type="SUPFAM" id="SSF81653">
    <property type="entry name" value="Calcium ATPase, transduction domain A"/>
    <property type="match status" value="1"/>
</dbReference>
<name>D1B162_SULD5</name>
<dbReference type="STRING" id="525898.Sdel_0801"/>
<feature type="transmembrane region" description="Helical" evidence="11">
    <location>
        <begin position="98"/>
        <end position="119"/>
    </location>
</feature>
<evidence type="ECO:0000256" key="11">
    <source>
        <dbReference type="RuleBase" id="RU362081"/>
    </source>
</evidence>
<dbReference type="NCBIfam" id="TIGR01512">
    <property type="entry name" value="ATPase-IB2_Cd"/>
    <property type="match status" value="1"/>
</dbReference>
<keyword evidence="8 11" id="KW-0472">Membrane</keyword>
<dbReference type="GO" id="GO:0015086">
    <property type="term" value="F:cadmium ion transmembrane transporter activity"/>
    <property type="evidence" value="ECO:0007669"/>
    <property type="project" value="TreeGrafter"/>
</dbReference>
<dbReference type="PRINTS" id="PR00120">
    <property type="entry name" value="HATPASE"/>
</dbReference>
<evidence type="ECO:0000256" key="5">
    <source>
        <dbReference type="ARBA" id="ARBA00022723"/>
    </source>
</evidence>
<dbReference type="PANTHER" id="PTHR48085:SF5">
    <property type="entry name" value="CADMIUM_ZINC-TRANSPORTING ATPASE HMA4-RELATED"/>
    <property type="match status" value="1"/>
</dbReference>
<dbReference type="InterPro" id="IPR018303">
    <property type="entry name" value="ATPase_P-typ_P_site"/>
</dbReference>
<evidence type="ECO:0000256" key="7">
    <source>
        <dbReference type="ARBA" id="ARBA00022989"/>
    </source>
</evidence>
<dbReference type="FunFam" id="2.70.150.10:FF:000002">
    <property type="entry name" value="Copper-transporting ATPase 1, putative"/>
    <property type="match status" value="1"/>
</dbReference>
<proteinExistence type="inferred from homology"/>
<dbReference type="SFLD" id="SFLDG00002">
    <property type="entry name" value="C1.7:_P-type_atpase_like"/>
    <property type="match status" value="1"/>
</dbReference>
<dbReference type="InterPro" id="IPR001757">
    <property type="entry name" value="P_typ_ATPase"/>
</dbReference>
<keyword evidence="11" id="KW-0067">ATP-binding</keyword>
<dbReference type="InterPro" id="IPR044492">
    <property type="entry name" value="P_typ_ATPase_HD_dom"/>
</dbReference>
<dbReference type="Gene3D" id="2.70.150.10">
    <property type="entry name" value="Calcium-transporting ATPase, cytoplasmic transduction domain A"/>
    <property type="match status" value="1"/>
</dbReference>
<dbReference type="Pfam" id="PF00122">
    <property type="entry name" value="E1-E2_ATPase"/>
    <property type="match status" value="1"/>
</dbReference>
<dbReference type="InterPro" id="IPR023299">
    <property type="entry name" value="ATPase_P-typ_cyto_dom_N"/>
</dbReference>
<dbReference type="GO" id="GO:0016463">
    <property type="term" value="F:P-type zinc transporter activity"/>
    <property type="evidence" value="ECO:0007669"/>
    <property type="project" value="UniProtKB-EC"/>
</dbReference>
<feature type="transmembrane region" description="Helical" evidence="11">
    <location>
        <begin position="300"/>
        <end position="320"/>
    </location>
</feature>
<dbReference type="InterPro" id="IPR023298">
    <property type="entry name" value="ATPase_P-typ_TM_dom_sf"/>
</dbReference>
<dbReference type="AlphaFoldDB" id="D1B162"/>
<dbReference type="EC" id="7.2.2.12" evidence="9"/>
<dbReference type="GO" id="GO:0005524">
    <property type="term" value="F:ATP binding"/>
    <property type="evidence" value="ECO:0007669"/>
    <property type="project" value="UniProtKB-UniRule"/>
</dbReference>
<keyword evidence="5 11" id="KW-0479">Metal-binding</keyword>
<keyword evidence="6" id="KW-1278">Translocase</keyword>
<dbReference type="EMBL" id="CP001816">
    <property type="protein sequence ID" value="ACZ11832.1"/>
    <property type="molecule type" value="Genomic_DNA"/>
</dbReference>
<evidence type="ECO:0000256" key="3">
    <source>
        <dbReference type="ARBA" id="ARBA00006024"/>
    </source>
</evidence>
<evidence type="ECO:0000259" key="13">
    <source>
        <dbReference type="Pfam" id="PF00122"/>
    </source>
</evidence>
<keyword evidence="11" id="KW-1003">Cell membrane</keyword>
<dbReference type="NCBIfam" id="TIGR01494">
    <property type="entry name" value="ATPase_P-type"/>
    <property type="match status" value="1"/>
</dbReference>
<feature type="transmembrane region" description="Helical" evidence="11">
    <location>
        <begin position="332"/>
        <end position="353"/>
    </location>
</feature>
<feature type="transmembrane region" description="Helical" evidence="11">
    <location>
        <begin position="632"/>
        <end position="654"/>
    </location>
</feature>
<dbReference type="GO" id="GO:0046872">
    <property type="term" value="F:metal ion binding"/>
    <property type="evidence" value="ECO:0007669"/>
    <property type="project" value="UniProtKB-KW"/>
</dbReference>
<dbReference type="Pfam" id="PF00702">
    <property type="entry name" value="Hydrolase"/>
    <property type="match status" value="1"/>
</dbReference>
<comment type="catalytic activity">
    <reaction evidence="10">
        <text>Zn(2+)(in) + ATP + H2O = Zn(2+)(out) + ADP + phosphate + H(+)</text>
        <dbReference type="Rhea" id="RHEA:20621"/>
        <dbReference type="ChEBI" id="CHEBI:15377"/>
        <dbReference type="ChEBI" id="CHEBI:15378"/>
        <dbReference type="ChEBI" id="CHEBI:29105"/>
        <dbReference type="ChEBI" id="CHEBI:30616"/>
        <dbReference type="ChEBI" id="CHEBI:43474"/>
        <dbReference type="ChEBI" id="CHEBI:456216"/>
        <dbReference type="EC" id="7.2.2.12"/>
    </reaction>
</comment>
<dbReference type="InterPro" id="IPR023214">
    <property type="entry name" value="HAD_sf"/>
</dbReference>
<dbReference type="OrthoDB" id="2490525at2"/>
<reference evidence="14 15" key="2">
    <citation type="journal article" date="2010" name="Stand. Genomic Sci.">
        <title>Complete genome sequence of Sulfurospirillum deleyianum type strain (5175).</title>
        <authorList>
            <person name="Sikorski J."/>
            <person name="Lapidus A."/>
            <person name="Copeland A."/>
            <person name="Glavina Del Rio T."/>
            <person name="Nolan M."/>
            <person name="Lucas S."/>
            <person name="Chen F."/>
            <person name="Tice H."/>
            <person name="Cheng J.F."/>
            <person name="Saunders E."/>
            <person name="Bruce D."/>
            <person name="Goodwin L."/>
            <person name="Pitluck S."/>
            <person name="Ovchinnikova G."/>
            <person name="Pati A."/>
            <person name="Ivanova N."/>
            <person name="Mavromatis K."/>
            <person name="Chen A."/>
            <person name="Palaniappan K."/>
            <person name="Chain P."/>
            <person name="Land M."/>
            <person name="Hauser L."/>
            <person name="Chang Y.J."/>
            <person name="Jeffries C.D."/>
            <person name="Brettin T."/>
            <person name="Detter J.C."/>
            <person name="Han C."/>
            <person name="Rohde M."/>
            <person name="Lang E."/>
            <person name="Spring S."/>
            <person name="Goker M."/>
            <person name="Bristow J."/>
            <person name="Eisen J.A."/>
            <person name="Markowitz V."/>
            <person name="Hugenholtz P."/>
            <person name="Kyrpides N.C."/>
            <person name="Klenk H.P."/>
        </authorList>
    </citation>
    <scope>NUCLEOTIDE SEQUENCE [LARGE SCALE GENOMIC DNA]</scope>
    <source>
        <strain evidence="15">ATCC 51133 / DSM 6946 / 5175</strain>
    </source>
</reference>
<evidence type="ECO:0000256" key="12">
    <source>
        <dbReference type="SAM" id="MobiDB-lite"/>
    </source>
</evidence>
<dbReference type="SUPFAM" id="SSF81665">
    <property type="entry name" value="Calcium ATPase, transmembrane domain M"/>
    <property type="match status" value="1"/>
</dbReference>
<dbReference type="PROSITE" id="PS00154">
    <property type="entry name" value="ATPASE_E1_E2"/>
    <property type="match status" value="1"/>
</dbReference>
<evidence type="ECO:0000256" key="6">
    <source>
        <dbReference type="ARBA" id="ARBA00022967"/>
    </source>
</evidence>
<evidence type="ECO:0000313" key="14">
    <source>
        <dbReference type="EMBL" id="ACZ11832.1"/>
    </source>
</evidence>
<evidence type="ECO:0000313" key="15">
    <source>
        <dbReference type="Proteomes" id="UP000002222"/>
    </source>
</evidence>
<dbReference type="InterPro" id="IPR027256">
    <property type="entry name" value="P-typ_ATPase_IB"/>
</dbReference>
<dbReference type="GO" id="GO:0030313">
    <property type="term" value="C:cell envelope"/>
    <property type="evidence" value="ECO:0007669"/>
    <property type="project" value="UniProtKB-SubCell"/>
</dbReference>
<dbReference type="InterPro" id="IPR036412">
    <property type="entry name" value="HAD-like_sf"/>
</dbReference>
<dbReference type="KEGG" id="sdl:Sdel_0801"/>
<dbReference type="Gene3D" id="3.40.1110.10">
    <property type="entry name" value="Calcium-transporting ATPase, cytoplasmic domain N"/>
    <property type="match status" value="1"/>
</dbReference>
<feature type="compositionally biased region" description="Basic and acidic residues" evidence="12">
    <location>
        <begin position="36"/>
        <end position="55"/>
    </location>
</feature>
<dbReference type="eggNOG" id="COG2217">
    <property type="taxonomic scope" value="Bacteria"/>
</dbReference>
<comment type="subcellular location">
    <subcellularLocation>
        <location evidence="1">Cell envelope</location>
    </subcellularLocation>
    <subcellularLocation>
        <location evidence="11">Cell membrane</location>
    </subcellularLocation>
    <subcellularLocation>
        <location evidence="2">Membrane</location>
    </subcellularLocation>
</comment>
<dbReference type="SFLD" id="SFLDS00003">
    <property type="entry name" value="Haloacid_Dehalogenase"/>
    <property type="match status" value="1"/>
</dbReference>
<evidence type="ECO:0000256" key="8">
    <source>
        <dbReference type="ARBA" id="ARBA00023136"/>
    </source>
</evidence>
<feature type="domain" description="P-type ATPase A" evidence="13">
    <location>
        <begin position="183"/>
        <end position="281"/>
    </location>
</feature>
<dbReference type="InterPro" id="IPR008250">
    <property type="entry name" value="ATPase_P-typ_transduc_dom_A_sf"/>
</dbReference>
<gene>
    <name evidence="14" type="ordered locus">Sdel_0801</name>
</gene>
<dbReference type="Proteomes" id="UP000002222">
    <property type="component" value="Chromosome"/>
</dbReference>
<dbReference type="PANTHER" id="PTHR48085">
    <property type="entry name" value="CADMIUM/ZINC-TRANSPORTING ATPASE HMA2-RELATED"/>
    <property type="match status" value="1"/>
</dbReference>
<dbReference type="SFLD" id="SFLDF00027">
    <property type="entry name" value="p-type_atpase"/>
    <property type="match status" value="1"/>
</dbReference>
<keyword evidence="11" id="KW-0547">Nucleotide-binding</keyword>
<dbReference type="GO" id="GO:0016887">
    <property type="term" value="F:ATP hydrolysis activity"/>
    <property type="evidence" value="ECO:0007669"/>
    <property type="project" value="InterPro"/>
</dbReference>
<protein>
    <recommendedName>
        <fullName evidence="9">P-type Zn(2+) transporter</fullName>
        <ecNumber evidence="9">7.2.2.12</ecNumber>
    </recommendedName>
</protein>
<dbReference type="SUPFAM" id="SSF56784">
    <property type="entry name" value="HAD-like"/>
    <property type="match status" value="1"/>
</dbReference>
<keyword evidence="4 11" id="KW-0812">Transmembrane</keyword>